<name>A0ABR1E647_NECAM</name>
<protein>
    <submittedName>
        <fullName evidence="2">Uncharacterized protein</fullName>
    </submittedName>
</protein>
<feature type="region of interest" description="Disordered" evidence="1">
    <location>
        <begin position="26"/>
        <end position="137"/>
    </location>
</feature>
<gene>
    <name evidence="2" type="primary">Necator_chrV.g20572</name>
    <name evidence="2" type="ORF">RB195_015779</name>
</gene>
<feature type="compositionally biased region" description="Basic and acidic residues" evidence="1">
    <location>
        <begin position="126"/>
        <end position="137"/>
    </location>
</feature>
<sequence length="137" mass="15462">MTDPYGSIIAATIATIFCYRRVRIRPRSPLNYNPDDPSTFPVEEKKKAEVKEIKEKREKREKKSGRKEAKNKSKETDKAPVVGMRTTPEAGGTPAEGSDADRREADDLETVNMMKSAWGEVQEQNKATDSRMKSVDQ</sequence>
<feature type="compositionally biased region" description="Basic and acidic residues" evidence="1">
    <location>
        <begin position="66"/>
        <end position="78"/>
    </location>
</feature>
<proteinExistence type="predicted"/>
<evidence type="ECO:0000313" key="3">
    <source>
        <dbReference type="Proteomes" id="UP001303046"/>
    </source>
</evidence>
<evidence type="ECO:0000256" key="1">
    <source>
        <dbReference type="SAM" id="MobiDB-lite"/>
    </source>
</evidence>
<reference evidence="2 3" key="1">
    <citation type="submission" date="2023-08" db="EMBL/GenBank/DDBJ databases">
        <title>A Necator americanus chromosomal reference genome.</title>
        <authorList>
            <person name="Ilik V."/>
            <person name="Petrzelkova K.J."/>
            <person name="Pardy F."/>
            <person name="Fuh T."/>
            <person name="Niatou-Singa F.S."/>
            <person name="Gouil Q."/>
            <person name="Baker L."/>
            <person name="Ritchie M.E."/>
            <person name="Jex A.R."/>
            <person name="Gazzola D."/>
            <person name="Li H."/>
            <person name="Toshio Fujiwara R."/>
            <person name="Zhan B."/>
            <person name="Aroian R.V."/>
            <person name="Pafco B."/>
            <person name="Schwarz E.M."/>
        </authorList>
    </citation>
    <scope>NUCLEOTIDE SEQUENCE [LARGE SCALE GENOMIC DNA]</scope>
    <source>
        <strain evidence="2 3">Aroian</strain>
        <tissue evidence="2">Whole animal</tissue>
    </source>
</reference>
<feature type="compositionally biased region" description="Basic and acidic residues" evidence="1">
    <location>
        <begin position="42"/>
        <end position="58"/>
    </location>
</feature>
<comment type="caution">
    <text evidence="2">The sequence shown here is derived from an EMBL/GenBank/DDBJ whole genome shotgun (WGS) entry which is preliminary data.</text>
</comment>
<accession>A0ABR1E647</accession>
<evidence type="ECO:0000313" key="2">
    <source>
        <dbReference type="EMBL" id="KAK6758162.1"/>
    </source>
</evidence>
<dbReference type="EMBL" id="JAVFWL010000005">
    <property type="protein sequence ID" value="KAK6758162.1"/>
    <property type="molecule type" value="Genomic_DNA"/>
</dbReference>
<organism evidence="2 3">
    <name type="scientific">Necator americanus</name>
    <name type="common">Human hookworm</name>
    <dbReference type="NCBI Taxonomy" id="51031"/>
    <lineage>
        <taxon>Eukaryota</taxon>
        <taxon>Metazoa</taxon>
        <taxon>Ecdysozoa</taxon>
        <taxon>Nematoda</taxon>
        <taxon>Chromadorea</taxon>
        <taxon>Rhabditida</taxon>
        <taxon>Rhabditina</taxon>
        <taxon>Rhabditomorpha</taxon>
        <taxon>Strongyloidea</taxon>
        <taxon>Ancylostomatidae</taxon>
        <taxon>Bunostominae</taxon>
        <taxon>Necator</taxon>
    </lineage>
</organism>
<dbReference type="Proteomes" id="UP001303046">
    <property type="component" value="Unassembled WGS sequence"/>
</dbReference>
<keyword evidence="3" id="KW-1185">Reference proteome</keyword>